<proteinExistence type="inferred from homology"/>
<dbReference type="Pfam" id="PF07947">
    <property type="entry name" value="YhhN"/>
    <property type="match status" value="1"/>
</dbReference>
<protein>
    <submittedName>
        <fullName evidence="7">Putative membrane protein YhhN</fullName>
    </submittedName>
</protein>
<gene>
    <name evidence="7" type="ORF">FB459_2820</name>
</gene>
<comment type="similarity">
    <text evidence="2">Belongs to the TMEM86 family.</text>
</comment>
<dbReference type="EMBL" id="VFMO01000001">
    <property type="protein sequence ID" value="TQJ15281.1"/>
    <property type="molecule type" value="Genomic_DNA"/>
</dbReference>
<name>A0A542EIW1_9MICO</name>
<evidence type="ECO:0000313" key="7">
    <source>
        <dbReference type="EMBL" id="TQJ15281.1"/>
    </source>
</evidence>
<evidence type="ECO:0000256" key="1">
    <source>
        <dbReference type="ARBA" id="ARBA00004141"/>
    </source>
</evidence>
<dbReference type="GO" id="GO:0016020">
    <property type="term" value="C:membrane"/>
    <property type="evidence" value="ECO:0007669"/>
    <property type="project" value="UniProtKB-SubCell"/>
</dbReference>
<comment type="caution">
    <text evidence="7">The sequence shown here is derived from an EMBL/GenBank/DDBJ whole genome shotgun (WGS) entry which is preliminary data.</text>
</comment>
<feature type="transmembrane region" description="Helical" evidence="6">
    <location>
        <begin position="159"/>
        <end position="184"/>
    </location>
</feature>
<feature type="transmembrane region" description="Helical" evidence="6">
    <location>
        <begin position="132"/>
        <end position="152"/>
    </location>
</feature>
<sequence length="240" mass="25427">MSLRSIVRGIGRDSRSRAAVAAAGLVAGLHLVSQLVVPDSLVSDITQVLLMPALAAVLLTSTTDRGPLVRGVSVALFFSWLGDTLPRFVDGDPAFLCLVAAFLVAQGAYIRAFWPHRDNAPPWRRCWPRLPYLAAFAVLVVWCAPGAGVMLAPVIVYGLALAVMGMLSTGLGALAGVGGAIFMLSDSLIALDAFADFDLLHRSFWVMLTYIAAQALIVAAVIDRSDRPSAPLGITETRQA</sequence>
<feature type="transmembrane region" description="Helical" evidence="6">
    <location>
        <begin position="204"/>
        <end position="222"/>
    </location>
</feature>
<organism evidence="7 8">
    <name type="scientific">Yimella lutea</name>
    <dbReference type="NCBI Taxonomy" id="587872"/>
    <lineage>
        <taxon>Bacteria</taxon>
        <taxon>Bacillati</taxon>
        <taxon>Actinomycetota</taxon>
        <taxon>Actinomycetes</taxon>
        <taxon>Micrococcales</taxon>
        <taxon>Dermacoccaceae</taxon>
        <taxon>Yimella</taxon>
    </lineage>
</organism>
<reference evidence="7 8" key="1">
    <citation type="submission" date="2019-06" db="EMBL/GenBank/DDBJ databases">
        <title>Sequencing the genomes of 1000 actinobacteria strains.</title>
        <authorList>
            <person name="Klenk H.-P."/>
        </authorList>
    </citation>
    <scope>NUCLEOTIDE SEQUENCE [LARGE SCALE GENOMIC DNA]</scope>
    <source>
        <strain evidence="7 8">DSM 19828</strain>
    </source>
</reference>
<evidence type="ECO:0000256" key="3">
    <source>
        <dbReference type="ARBA" id="ARBA00022692"/>
    </source>
</evidence>
<evidence type="ECO:0000256" key="6">
    <source>
        <dbReference type="SAM" id="Phobius"/>
    </source>
</evidence>
<accession>A0A542EIW1</accession>
<keyword evidence="8" id="KW-1185">Reference proteome</keyword>
<dbReference type="InterPro" id="IPR012506">
    <property type="entry name" value="TMEM86B-like"/>
</dbReference>
<evidence type="ECO:0000256" key="5">
    <source>
        <dbReference type="ARBA" id="ARBA00023136"/>
    </source>
</evidence>
<keyword evidence="4 6" id="KW-1133">Transmembrane helix</keyword>
<comment type="subcellular location">
    <subcellularLocation>
        <location evidence="1">Membrane</location>
        <topology evidence="1">Multi-pass membrane protein</topology>
    </subcellularLocation>
</comment>
<dbReference type="GO" id="GO:0016787">
    <property type="term" value="F:hydrolase activity"/>
    <property type="evidence" value="ECO:0007669"/>
    <property type="project" value="TreeGrafter"/>
</dbReference>
<dbReference type="PANTHER" id="PTHR31885:SF6">
    <property type="entry name" value="GH04784P"/>
    <property type="match status" value="1"/>
</dbReference>
<feature type="transmembrane region" description="Helical" evidence="6">
    <location>
        <begin position="94"/>
        <end position="112"/>
    </location>
</feature>
<keyword evidence="3 6" id="KW-0812">Transmembrane</keyword>
<keyword evidence="5 6" id="KW-0472">Membrane</keyword>
<dbReference type="AlphaFoldDB" id="A0A542EIW1"/>
<dbReference type="Proteomes" id="UP000320806">
    <property type="component" value="Unassembled WGS sequence"/>
</dbReference>
<dbReference type="PANTHER" id="PTHR31885">
    <property type="entry name" value="GH04784P"/>
    <property type="match status" value="1"/>
</dbReference>
<evidence type="ECO:0000256" key="2">
    <source>
        <dbReference type="ARBA" id="ARBA00007375"/>
    </source>
</evidence>
<evidence type="ECO:0000313" key="8">
    <source>
        <dbReference type="Proteomes" id="UP000320806"/>
    </source>
</evidence>
<evidence type="ECO:0000256" key="4">
    <source>
        <dbReference type="ARBA" id="ARBA00022989"/>
    </source>
</evidence>